<feature type="transmembrane region" description="Helical" evidence="6">
    <location>
        <begin position="220"/>
        <end position="241"/>
    </location>
</feature>
<name>A0A6I8US05_DROPS</name>
<dbReference type="InterPro" id="IPR036259">
    <property type="entry name" value="MFS_trans_sf"/>
</dbReference>
<feature type="transmembrane region" description="Helical" evidence="6">
    <location>
        <begin position="195"/>
        <end position="214"/>
    </location>
</feature>
<feature type="region of interest" description="Disordered" evidence="5">
    <location>
        <begin position="1"/>
        <end position="21"/>
    </location>
</feature>
<keyword evidence="3 6" id="KW-1133">Transmembrane helix</keyword>
<keyword evidence="4 6" id="KW-0472">Membrane</keyword>
<dbReference type="Pfam" id="PF07690">
    <property type="entry name" value="MFS_1"/>
    <property type="match status" value="1"/>
</dbReference>
<evidence type="ECO:0000256" key="1">
    <source>
        <dbReference type="ARBA" id="ARBA00004141"/>
    </source>
</evidence>
<dbReference type="Gene3D" id="1.20.1250.20">
    <property type="entry name" value="MFS general substrate transporter like domains"/>
    <property type="match status" value="1"/>
</dbReference>
<evidence type="ECO:0000256" key="6">
    <source>
        <dbReference type="SAM" id="Phobius"/>
    </source>
</evidence>
<feature type="transmembrane region" description="Helical" evidence="6">
    <location>
        <begin position="253"/>
        <end position="275"/>
    </location>
</feature>
<dbReference type="AlphaFoldDB" id="A0A6I8US05"/>
<evidence type="ECO:0000256" key="3">
    <source>
        <dbReference type="ARBA" id="ARBA00022989"/>
    </source>
</evidence>
<dbReference type="InterPro" id="IPR011701">
    <property type="entry name" value="MFS"/>
</dbReference>
<keyword evidence="2 6" id="KW-0812">Transmembrane</keyword>
<dbReference type="RefSeq" id="XP_001359879.3">
    <property type="nucleotide sequence ID" value="XM_001359842.4"/>
</dbReference>
<dbReference type="Proteomes" id="UP000001819">
    <property type="component" value="Chromosome 2"/>
</dbReference>
<accession>A0A6I8US05</accession>
<dbReference type="GO" id="GO:0016020">
    <property type="term" value="C:membrane"/>
    <property type="evidence" value="ECO:0007669"/>
    <property type="project" value="UniProtKB-SubCell"/>
</dbReference>
<dbReference type="GO" id="GO:0022857">
    <property type="term" value="F:transmembrane transporter activity"/>
    <property type="evidence" value="ECO:0007669"/>
    <property type="project" value="InterPro"/>
</dbReference>
<feature type="transmembrane region" description="Helical" evidence="6">
    <location>
        <begin position="404"/>
        <end position="427"/>
    </location>
</feature>
<dbReference type="InParanoid" id="A0A6I8US05"/>
<feature type="transmembrane region" description="Helical" evidence="6">
    <location>
        <begin position="434"/>
        <end position="455"/>
    </location>
</feature>
<protein>
    <submittedName>
        <fullName evidence="8">Solute carrier family 22 member 3</fullName>
    </submittedName>
</protein>
<feature type="transmembrane region" description="Helical" evidence="6">
    <location>
        <begin position="170"/>
        <end position="188"/>
    </location>
</feature>
<evidence type="ECO:0000313" key="7">
    <source>
        <dbReference type="Proteomes" id="UP000001819"/>
    </source>
</evidence>
<dbReference type="PANTHER" id="PTHR24064">
    <property type="entry name" value="SOLUTE CARRIER FAMILY 22 MEMBER"/>
    <property type="match status" value="1"/>
</dbReference>
<proteinExistence type="predicted"/>
<comment type="subcellular location">
    <subcellularLocation>
        <location evidence="1">Membrane</location>
        <topology evidence="1">Multi-pass membrane protein</topology>
    </subcellularLocation>
</comment>
<feature type="transmembrane region" description="Helical" evidence="6">
    <location>
        <begin position="71"/>
        <end position="92"/>
    </location>
</feature>
<evidence type="ECO:0000256" key="2">
    <source>
        <dbReference type="ARBA" id="ARBA00022692"/>
    </source>
</evidence>
<sequence length="580" mass="64473">MPEPGSTNSGWKPKVRRHSPTPQVLGQYSHIFTCTDPEANEQATPPPTGNPSADVIGHLLGDFGLWQLRTLLILFLCKIPAAWFMASILFTAPDIYPEEEYSCDTSSFDAVANSSVSLDHCHVMVHYGDSGYASMHRCHQFHYSPLSFHSLIVEFDLACLSDIFVAWSQYWHLFGFVMGGVVATKLLPVLSPRQIYVTGIWSVLGCGLITCLVNDFSLHCALRCLAAIACSFMVTSGEVIFSDITAGKHRLAALLLYDSFWALGLILLPGMASFAHSWRHIYLEITLPLLVIIFLLPWTPDSPRWVLQHAKDSQLAVDGTVELVLEAARINGHWFNVPKDLPQQLTLLREKMLAQPSPVCWLDLWRGHRRATIHLVAVHMALAAFLVVHVGLLLNIRSFGREHLLLNTMTLGVAEILGCFLAMYLTFHHCPRKWQWAGGFCIFGGVIGCLCWFLNGEDVPEVYEIPLWLFFSTLPKAAVSCGQSMILACMEELVPPEHRTQFAFSALTWARVWQLSASLLLLLREVGTSLSLTAFCVLVILGGLCTCCLATPQQAQELEGVSVQKKITQRAGYGCHNIIL</sequence>
<gene>
    <name evidence="8" type="primary">LOC4803080</name>
</gene>
<feature type="compositionally biased region" description="Polar residues" evidence="5">
    <location>
        <begin position="1"/>
        <end position="10"/>
    </location>
</feature>
<feature type="transmembrane region" description="Helical" evidence="6">
    <location>
        <begin position="371"/>
        <end position="392"/>
    </location>
</feature>
<organism evidence="7 8">
    <name type="scientific">Drosophila pseudoobscura pseudoobscura</name>
    <name type="common">Fruit fly</name>
    <dbReference type="NCBI Taxonomy" id="46245"/>
    <lineage>
        <taxon>Eukaryota</taxon>
        <taxon>Metazoa</taxon>
        <taxon>Ecdysozoa</taxon>
        <taxon>Arthropoda</taxon>
        <taxon>Hexapoda</taxon>
        <taxon>Insecta</taxon>
        <taxon>Pterygota</taxon>
        <taxon>Neoptera</taxon>
        <taxon>Endopterygota</taxon>
        <taxon>Diptera</taxon>
        <taxon>Brachycera</taxon>
        <taxon>Muscomorpha</taxon>
        <taxon>Ephydroidea</taxon>
        <taxon>Drosophilidae</taxon>
        <taxon>Drosophila</taxon>
        <taxon>Sophophora</taxon>
    </lineage>
</organism>
<reference evidence="8" key="2">
    <citation type="submission" date="2025-08" db="UniProtKB">
        <authorList>
            <consortium name="RefSeq"/>
        </authorList>
    </citation>
    <scope>IDENTIFICATION</scope>
    <source>
        <strain evidence="8">MV-25-SWS-2005</strain>
        <tissue evidence="8">Whole body</tissue>
    </source>
</reference>
<dbReference type="SUPFAM" id="SSF103473">
    <property type="entry name" value="MFS general substrate transporter"/>
    <property type="match status" value="1"/>
</dbReference>
<feature type="transmembrane region" description="Helical" evidence="6">
    <location>
        <begin position="281"/>
        <end position="299"/>
    </location>
</feature>
<evidence type="ECO:0000256" key="4">
    <source>
        <dbReference type="ARBA" id="ARBA00023136"/>
    </source>
</evidence>
<reference evidence="7" key="1">
    <citation type="submission" date="2024-06" db="UniProtKB">
        <authorList>
            <consortium name="RefSeq"/>
        </authorList>
    </citation>
    <scope>NUCLEOTIDE SEQUENCE [LARGE SCALE GENOMIC DNA]</scope>
    <source>
        <strain evidence="7">MV2-25</strain>
    </source>
</reference>
<keyword evidence="7" id="KW-1185">Reference proteome</keyword>
<evidence type="ECO:0000313" key="8">
    <source>
        <dbReference type="RefSeq" id="XP_001359879.3"/>
    </source>
</evidence>
<evidence type="ECO:0000256" key="5">
    <source>
        <dbReference type="SAM" id="MobiDB-lite"/>
    </source>
</evidence>
<dbReference type="KEGG" id="dpo:4803080"/>